<sequence length="96" mass="10578">MAVAVSRAAGRGSPRSKRPWVARVKDRHRRRTARFNAGLADPDRRPADRVGVAIDYLRGAMHDAPAEAVAREVDALIRHAIDAVARLHAAELRNQP</sequence>
<accession>A0A1C3NWJ1</accession>
<dbReference type="Proteomes" id="UP000199013">
    <property type="component" value="Unassembled WGS sequence"/>
</dbReference>
<evidence type="ECO:0000256" key="1">
    <source>
        <dbReference type="SAM" id="MobiDB-lite"/>
    </source>
</evidence>
<feature type="compositionally biased region" description="Basic residues" evidence="1">
    <location>
        <begin position="14"/>
        <end position="27"/>
    </location>
</feature>
<dbReference type="AlphaFoldDB" id="A0A1C3NWJ1"/>
<name>A0A1C3NWJ1_9ACTN</name>
<feature type="region of interest" description="Disordered" evidence="1">
    <location>
        <begin position="1"/>
        <end position="27"/>
    </location>
</feature>
<evidence type="ECO:0000313" key="2">
    <source>
        <dbReference type="EMBL" id="SBW21074.1"/>
    </source>
</evidence>
<protein>
    <submittedName>
        <fullName evidence="2">Uncharacterized protein</fullName>
    </submittedName>
</protein>
<dbReference type="EMBL" id="FLUV01000791">
    <property type="protein sequence ID" value="SBW21074.1"/>
    <property type="molecule type" value="Genomic_DNA"/>
</dbReference>
<organism evidence="2 3">
    <name type="scientific">Candidatus Protofrankia californiensis</name>
    <dbReference type="NCBI Taxonomy" id="1839754"/>
    <lineage>
        <taxon>Bacteria</taxon>
        <taxon>Bacillati</taxon>
        <taxon>Actinomycetota</taxon>
        <taxon>Actinomycetes</taxon>
        <taxon>Frankiales</taxon>
        <taxon>Frankiaceae</taxon>
        <taxon>Protofrankia</taxon>
    </lineage>
</organism>
<evidence type="ECO:0000313" key="3">
    <source>
        <dbReference type="Proteomes" id="UP000199013"/>
    </source>
</evidence>
<keyword evidence="3" id="KW-1185">Reference proteome</keyword>
<reference evidence="3" key="1">
    <citation type="submission" date="2016-02" db="EMBL/GenBank/DDBJ databases">
        <authorList>
            <person name="Wibberg D."/>
        </authorList>
    </citation>
    <scope>NUCLEOTIDE SEQUENCE [LARGE SCALE GENOMIC DNA]</scope>
</reference>
<gene>
    <name evidence="2" type="ORF">FDG2_1889</name>
</gene>
<proteinExistence type="predicted"/>